<dbReference type="RefSeq" id="WP_036656281.1">
    <property type="nucleotide sequence ID" value="NZ_JQCR01000003.1"/>
</dbReference>
<name>A0A098M5V2_9BACL</name>
<proteinExistence type="predicted"/>
<dbReference type="SUPFAM" id="SSF46689">
    <property type="entry name" value="Homeodomain-like"/>
    <property type="match status" value="1"/>
</dbReference>
<evidence type="ECO:0000313" key="4">
    <source>
        <dbReference type="EMBL" id="KGE17423.1"/>
    </source>
</evidence>
<dbReference type="PANTHER" id="PTHR43479:SF7">
    <property type="entry name" value="TETR-FAMILY TRANSCRIPTIONAL REGULATOR"/>
    <property type="match status" value="1"/>
</dbReference>
<dbReference type="STRING" id="268407.PWYN_22725"/>
<dbReference type="AlphaFoldDB" id="A0A098M5V2"/>
<dbReference type="eggNOG" id="COG1309">
    <property type="taxonomic scope" value="Bacteria"/>
</dbReference>
<dbReference type="Proteomes" id="UP000029734">
    <property type="component" value="Unassembled WGS sequence"/>
</dbReference>
<gene>
    <name evidence="4" type="ORF">PWYN_22725</name>
</gene>
<evidence type="ECO:0000256" key="1">
    <source>
        <dbReference type="ARBA" id="ARBA00023125"/>
    </source>
</evidence>
<protein>
    <recommendedName>
        <fullName evidence="3">HTH tetR-type domain-containing protein</fullName>
    </recommendedName>
</protein>
<reference evidence="4 5" key="1">
    <citation type="submission" date="2014-08" db="EMBL/GenBank/DDBJ databases">
        <authorList>
            <person name="den Bakker H.C."/>
        </authorList>
    </citation>
    <scope>NUCLEOTIDE SEQUENCE [LARGE SCALE GENOMIC DNA]</scope>
    <source>
        <strain evidence="4 5">DSM 18334</strain>
    </source>
</reference>
<sequence length="188" mass="21770">MDRRIKKNQVAIMNALIHLIGEKDFDKITINEIAERADVNRGTIYSHYSDKYDLLDKCLEAQLYHLIESCSSVDETEPYPSKSSLLRTLGQMEKNALFYRNLLSNKGIPSFRNHLQKMMTNQVMEQIVESNLSLNELSKDILVQFLSSAIVGVIEWWLTQPMPCSVEEITEQLWSLLEQNQMILRSES</sequence>
<dbReference type="GO" id="GO:0003677">
    <property type="term" value="F:DNA binding"/>
    <property type="evidence" value="ECO:0007669"/>
    <property type="project" value="UniProtKB-UniRule"/>
</dbReference>
<dbReference type="InterPro" id="IPR001647">
    <property type="entry name" value="HTH_TetR"/>
</dbReference>
<dbReference type="PANTHER" id="PTHR43479">
    <property type="entry name" value="ACREF/ENVCD OPERON REPRESSOR-RELATED"/>
    <property type="match status" value="1"/>
</dbReference>
<dbReference type="InterPro" id="IPR009057">
    <property type="entry name" value="Homeodomain-like_sf"/>
</dbReference>
<dbReference type="EMBL" id="JQCR01000003">
    <property type="protein sequence ID" value="KGE17423.1"/>
    <property type="molecule type" value="Genomic_DNA"/>
</dbReference>
<keyword evidence="1 2" id="KW-0238">DNA-binding</keyword>
<comment type="caution">
    <text evidence="4">The sequence shown here is derived from an EMBL/GenBank/DDBJ whole genome shotgun (WGS) entry which is preliminary data.</text>
</comment>
<dbReference type="InterPro" id="IPR039532">
    <property type="entry name" value="TetR_C_Firmicutes"/>
</dbReference>
<dbReference type="Pfam" id="PF14278">
    <property type="entry name" value="TetR_C_8"/>
    <property type="match status" value="1"/>
</dbReference>
<dbReference type="PROSITE" id="PS50977">
    <property type="entry name" value="HTH_TETR_2"/>
    <property type="match status" value="1"/>
</dbReference>
<organism evidence="4 5">
    <name type="scientific">Paenibacillus wynnii</name>
    <dbReference type="NCBI Taxonomy" id="268407"/>
    <lineage>
        <taxon>Bacteria</taxon>
        <taxon>Bacillati</taxon>
        <taxon>Bacillota</taxon>
        <taxon>Bacilli</taxon>
        <taxon>Bacillales</taxon>
        <taxon>Paenibacillaceae</taxon>
        <taxon>Paenibacillus</taxon>
    </lineage>
</organism>
<evidence type="ECO:0000313" key="5">
    <source>
        <dbReference type="Proteomes" id="UP000029734"/>
    </source>
</evidence>
<evidence type="ECO:0000256" key="2">
    <source>
        <dbReference type="PROSITE-ProRule" id="PRU00335"/>
    </source>
</evidence>
<keyword evidence="5" id="KW-1185">Reference proteome</keyword>
<evidence type="ECO:0000259" key="3">
    <source>
        <dbReference type="PROSITE" id="PS50977"/>
    </source>
</evidence>
<dbReference type="Gene3D" id="1.10.357.10">
    <property type="entry name" value="Tetracycline Repressor, domain 2"/>
    <property type="match status" value="1"/>
</dbReference>
<dbReference type="OrthoDB" id="9810250at2"/>
<dbReference type="Pfam" id="PF00440">
    <property type="entry name" value="TetR_N"/>
    <property type="match status" value="1"/>
</dbReference>
<accession>A0A098M5V2</accession>
<feature type="DNA-binding region" description="H-T-H motif" evidence="2">
    <location>
        <begin position="29"/>
        <end position="48"/>
    </location>
</feature>
<reference evidence="4 5" key="2">
    <citation type="submission" date="2014-10" db="EMBL/GenBank/DDBJ databases">
        <title>Comparative genomics of the Paenibacillus odorifer group.</title>
        <authorList>
            <person name="Tsai Y.-C."/>
            <person name="Martin N."/>
            <person name="Korlach J."/>
            <person name="Wiedmann M."/>
        </authorList>
    </citation>
    <scope>NUCLEOTIDE SEQUENCE [LARGE SCALE GENOMIC DNA]</scope>
    <source>
        <strain evidence="4 5">DSM 18334</strain>
    </source>
</reference>
<dbReference type="InterPro" id="IPR050624">
    <property type="entry name" value="HTH-type_Tx_Regulator"/>
</dbReference>
<feature type="domain" description="HTH tetR-type" evidence="3">
    <location>
        <begin position="6"/>
        <end position="66"/>
    </location>
</feature>
<dbReference type="PRINTS" id="PR00455">
    <property type="entry name" value="HTHTETR"/>
</dbReference>